<name>A0AAV7VK44_PLEWA</name>
<dbReference type="EMBL" id="JANPWB010000003">
    <property type="protein sequence ID" value="KAJ1201718.1"/>
    <property type="molecule type" value="Genomic_DNA"/>
</dbReference>
<evidence type="ECO:0000256" key="1">
    <source>
        <dbReference type="SAM" id="MobiDB-lite"/>
    </source>
</evidence>
<gene>
    <name evidence="2" type="ORF">NDU88_005524</name>
</gene>
<protein>
    <submittedName>
        <fullName evidence="2">Uncharacterized protein</fullName>
    </submittedName>
</protein>
<feature type="compositionally biased region" description="Basic and acidic residues" evidence="1">
    <location>
        <begin position="111"/>
        <end position="128"/>
    </location>
</feature>
<dbReference type="AlphaFoldDB" id="A0AAV7VK44"/>
<evidence type="ECO:0000313" key="2">
    <source>
        <dbReference type="EMBL" id="KAJ1201718.1"/>
    </source>
</evidence>
<reference evidence="2" key="1">
    <citation type="journal article" date="2022" name="bioRxiv">
        <title>Sequencing and chromosome-scale assembly of the giantPleurodeles waltlgenome.</title>
        <authorList>
            <person name="Brown T."/>
            <person name="Elewa A."/>
            <person name="Iarovenko S."/>
            <person name="Subramanian E."/>
            <person name="Araus A.J."/>
            <person name="Petzold A."/>
            <person name="Susuki M."/>
            <person name="Suzuki K.-i.T."/>
            <person name="Hayashi T."/>
            <person name="Toyoda A."/>
            <person name="Oliveira C."/>
            <person name="Osipova E."/>
            <person name="Leigh N.D."/>
            <person name="Simon A."/>
            <person name="Yun M.H."/>
        </authorList>
    </citation>
    <scope>NUCLEOTIDE SEQUENCE</scope>
    <source>
        <strain evidence="2">20211129_DDA</strain>
        <tissue evidence="2">Liver</tissue>
    </source>
</reference>
<feature type="region of interest" description="Disordered" evidence="1">
    <location>
        <begin position="58"/>
        <end position="149"/>
    </location>
</feature>
<dbReference type="Proteomes" id="UP001066276">
    <property type="component" value="Chromosome 2_1"/>
</dbReference>
<evidence type="ECO:0000313" key="3">
    <source>
        <dbReference type="Proteomes" id="UP001066276"/>
    </source>
</evidence>
<keyword evidence="3" id="KW-1185">Reference proteome</keyword>
<accession>A0AAV7VK44</accession>
<organism evidence="2 3">
    <name type="scientific">Pleurodeles waltl</name>
    <name type="common">Iberian ribbed newt</name>
    <dbReference type="NCBI Taxonomy" id="8319"/>
    <lineage>
        <taxon>Eukaryota</taxon>
        <taxon>Metazoa</taxon>
        <taxon>Chordata</taxon>
        <taxon>Craniata</taxon>
        <taxon>Vertebrata</taxon>
        <taxon>Euteleostomi</taxon>
        <taxon>Amphibia</taxon>
        <taxon>Batrachia</taxon>
        <taxon>Caudata</taxon>
        <taxon>Salamandroidea</taxon>
        <taxon>Salamandridae</taxon>
        <taxon>Pleurodelinae</taxon>
        <taxon>Pleurodeles</taxon>
    </lineage>
</organism>
<proteinExistence type="predicted"/>
<comment type="caution">
    <text evidence="2">The sequence shown here is derived from an EMBL/GenBank/DDBJ whole genome shotgun (WGS) entry which is preliminary data.</text>
</comment>
<sequence>MCGSISHSLGGVNVIGRQDLSRDRSAPGGLDDFTELRRKRRAFFKGALLGKRSQCRYHGGWGRKGRKRPRTIEEIAARNRRRWRKTEASRSDIPGDAEPRDRNGEFQLSRGETRQPRREELAGEEGGRESAGTGHVLGRKWPEQVQGVY</sequence>